<dbReference type="Pfam" id="PF01490">
    <property type="entry name" value="Aa_trans"/>
    <property type="match status" value="1"/>
</dbReference>
<feature type="transmembrane region" description="Helical" evidence="7">
    <location>
        <begin position="892"/>
        <end position="912"/>
    </location>
</feature>
<dbReference type="AlphaFoldDB" id="A0A0K3CD17"/>
<proteinExistence type="inferred from homology"/>
<dbReference type="InterPro" id="IPR013057">
    <property type="entry name" value="AA_transpt_TM"/>
</dbReference>
<feature type="compositionally biased region" description="Low complexity" evidence="6">
    <location>
        <begin position="14"/>
        <end position="37"/>
    </location>
</feature>
<feature type="transmembrane region" description="Helical" evidence="7">
    <location>
        <begin position="689"/>
        <end position="709"/>
    </location>
</feature>
<sequence>MPQTRSSARGKAPAQSDTAATASGAQDAQTATTASSSRLASNVRASTSQGARQAGGEARKEGSKKRKSGGRKKRSRQNEDDEDADAGGESSRRPAKRKKGKRRIKVEELSDSDDGLASDDGGQPPTPPPKDARWLPPPEPVDRLTDLPRELLQQILSCVLLPSEAGGAPDRHSLAQLALANRKLAVQVRSALYRELDIDTRVQAHAIHRTLHGRDMARGVKRLTANIESMVKTSSSWPGWFTFHSMHSLCGILGSCRHLLSVSLYLITDTTAWMNSLCQALIDLRMLQEFNKDLAPSGEGDAAGAGSEEGMDIGWKPSASPSMLSVSQFVKPLSTLKSLRTLRLCGISSDSSTLPHPPLHSLKLTEVVLVEVNVTNHDLIQLLGDARSVKKFTLWRSSLLSKRGLVHVLKKCPALIELRVGGSWFGAKAEDDKHFPLNEAFQYLPHLKLVHVSGSLISPAALELPNLCLNHLFVHRAPSWKPAAVHASLSKIDKISLAEYRYWAARQRERERNDTADFHSRGLASFAHTVKGKIGKSEKDHDVHIREATDSPALDDVAADLEGLSERELELVNARRALRVAGWATIFYLITTDILGPFNAPYAIASMGMASGVVLYVVFGIIAFITGVMLHRLFLHMDSVRYPIRTFGDLGGRVFGSWMRHLCSILQAIQVSGQFDIRRIRVAQIAAGGNGPAICFSVAVVIWTILGIIVGQIRSLQGLGILANGSVWLNILIIILSMAFIAHSPPNYASAAATYGDSIGTGPVVVVARVNQPVFSQAIFAYGGSMIFPELMAEMRRPHDFIRSMALAQALIITCYLVYGIYVYAMQGQYTLPLAYQGVSRYAWQTVTNVIALITGAIAAGLYGNIGLKVIYINIVEGLLKGPPLMTSRGRVVWSGMVVLFWGLAFVIASAIPSVGTLSGLVAAVTNEGIFQFTYTFPPLFTLGYWISVDAAAGDEEFSTPGVAPRRVDNWTNMSRWSRGILGGGMKHVMYKLVLFLFFLAALATAALGMWASGTDLREALKAGAATSFGCTAPV</sequence>
<feature type="compositionally biased region" description="Basic residues" evidence="6">
    <location>
        <begin position="93"/>
        <end position="104"/>
    </location>
</feature>
<keyword evidence="5 7" id="KW-0472">Membrane</keyword>
<keyword evidence="10" id="KW-1185">Reference proteome</keyword>
<comment type="subcellular location">
    <subcellularLocation>
        <location evidence="1">Membrane</location>
        <topology evidence="1">Multi-pass membrane protein</topology>
    </subcellularLocation>
</comment>
<evidence type="ECO:0000259" key="8">
    <source>
        <dbReference type="Pfam" id="PF01490"/>
    </source>
</evidence>
<evidence type="ECO:0000256" key="7">
    <source>
        <dbReference type="SAM" id="Phobius"/>
    </source>
</evidence>
<evidence type="ECO:0000256" key="5">
    <source>
        <dbReference type="ARBA" id="ARBA00023136"/>
    </source>
</evidence>
<feature type="domain" description="Amino acid transporter transmembrane" evidence="8">
    <location>
        <begin position="583"/>
        <end position="943"/>
    </location>
</feature>
<feature type="transmembrane region" description="Helical" evidence="7">
    <location>
        <begin position="602"/>
        <end position="630"/>
    </location>
</feature>
<reference evidence="9 10" key="1">
    <citation type="submission" date="2015-07" db="EMBL/GenBank/DDBJ databases">
        <authorList>
            <person name="Cajimat M.N.B."/>
            <person name="Milazzo M.L."/>
            <person name="Fulhorst C.F."/>
        </authorList>
    </citation>
    <scope>NUCLEOTIDE SEQUENCE [LARGE SCALE GENOMIC DNA]</scope>
    <source>
        <strain evidence="9">Single colony</strain>
    </source>
</reference>
<evidence type="ECO:0000256" key="3">
    <source>
        <dbReference type="ARBA" id="ARBA00022692"/>
    </source>
</evidence>
<evidence type="ECO:0000256" key="6">
    <source>
        <dbReference type="SAM" id="MobiDB-lite"/>
    </source>
</evidence>
<feature type="compositionally biased region" description="Polar residues" evidence="6">
    <location>
        <begin position="38"/>
        <end position="51"/>
    </location>
</feature>
<dbReference type="EMBL" id="CWKI01000004">
    <property type="protein sequence ID" value="CTR06445.1"/>
    <property type="molecule type" value="Genomic_DNA"/>
</dbReference>
<accession>A0A0K3CD17</accession>
<evidence type="ECO:0000256" key="1">
    <source>
        <dbReference type="ARBA" id="ARBA00004141"/>
    </source>
</evidence>
<dbReference type="GO" id="GO:0016020">
    <property type="term" value="C:membrane"/>
    <property type="evidence" value="ECO:0007669"/>
    <property type="project" value="UniProtKB-SubCell"/>
</dbReference>
<feature type="transmembrane region" description="Helical" evidence="7">
    <location>
        <begin position="805"/>
        <end position="825"/>
    </location>
</feature>
<dbReference type="SUPFAM" id="SSF52047">
    <property type="entry name" value="RNI-like"/>
    <property type="match status" value="1"/>
</dbReference>
<keyword evidence="3 7" id="KW-0812">Transmembrane</keyword>
<feature type="transmembrane region" description="Helical" evidence="7">
    <location>
        <begin position="721"/>
        <end position="742"/>
    </location>
</feature>
<dbReference type="GO" id="GO:0015179">
    <property type="term" value="F:L-amino acid transmembrane transporter activity"/>
    <property type="evidence" value="ECO:0007669"/>
    <property type="project" value="TreeGrafter"/>
</dbReference>
<feature type="region of interest" description="Disordered" evidence="6">
    <location>
        <begin position="1"/>
        <end position="144"/>
    </location>
</feature>
<evidence type="ECO:0000313" key="9">
    <source>
        <dbReference type="EMBL" id="CTR06445.1"/>
    </source>
</evidence>
<keyword evidence="4 7" id="KW-1133">Transmembrane helix</keyword>
<evidence type="ECO:0000256" key="4">
    <source>
        <dbReference type="ARBA" id="ARBA00022989"/>
    </source>
</evidence>
<feature type="compositionally biased region" description="Pro residues" evidence="6">
    <location>
        <begin position="124"/>
        <end position="139"/>
    </location>
</feature>
<dbReference type="PANTHER" id="PTHR22950">
    <property type="entry name" value="AMINO ACID TRANSPORTER"/>
    <property type="match status" value="1"/>
</dbReference>
<dbReference type="InterPro" id="IPR032675">
    <property type="entry name" value="LRR_dom_sf"/>
</dbReference>
<dbReference type="PANTHER" id="PTHR22950:SF461">
    <property type="entry name" value="AMINO ACID TRANSPORTER TRANSMEMBRANE DOMAIN-CONTAINING PROTEIN"/>
    <property type="match status" value="1"/>
</dbReference>
<feature type="transmembrane region" description="Helical" evidence="7">
    <location>
        <begin position="850"/>
        <end position="872"/>
    </location>
</feature>
<organism evidence="9 10">
    <name type="scientific">Rhodotorula toruloides</name>
    <name type="common">Yeast</name>
    <name type="synonym">Rhodosporidium toruloides</name>
    <dbReference type="NCBI Taxonomy" id="5286"/>
    <lineage>
        <taxon>Eukaryota</taxon>
        <taxon>Fungi</taxon>
        <taxon>Dikarya</taxon>
        <taxon>Basidiomycota</taxon>
        <taxon>Pucciniomycotina</taxon>
        <taxon>Microbotryomycetes</taxon>
        <taxon>Sporidiobolales</taxon>
        <taxon>Sporidiobolaceae</taxon>
        <taxon>Rhodotorula</taxon>
    </lineage>
</organism>
<comment type="similarity">
    <text evidence="2">Belongs to the amino acid/polyamine transporter 2 family.</text>
</comment>
<name>A0A0K3CD17_RHOTO</name>
<evidence type="ECO:0000313" key="10">
    <source>
        <dbReference type="Proteomes" id="UP000199069"/>
    </source>
</evidence>
<evidence type="ECO:0000256" key="2">
    <source>
        <dbReference type="ARBA" id="ARBA00008066"/>
    </source>
</evidence>
<dbReference type="STRING" id="5286.A0A0K3CD17"/>
<dbReference type="Proteomes" id="UP000199069">
    <property type="component" value="Unassembled WGS sequence"/>
</dbReference>
<feature type="compositionally biased region" description="Basic residues" evidence="6">
    <location>
        <begin position="62"/>
        <end position="75"/>
    </location>
</feature>
<protein>
    <recommendedName>
        <fullName evidence="8">Amino acid transporter transmembrane domain-containing protein</fullName>
    </recommendedName>
</protein>
<feature type="transmembrane region" description="Helical" evidence="7">
    <location>
        <begin position="989"/>
        <end position="1012"/>
    </location>
</feature>
<dbReference type="Gene3D" id="3.80.10.10">
    <property type="entry name" value="Ribonuclease Inhibitor"/>
    <property type="match status" value="1"/>
</dbReference>
<gene>
    <name evidence="9" type="primary">FGENESH: predicted gene_4.82</name>
    <name evidence="9" type="ORF">BN2166_0023060</name>
</gene>